<proteinExistence type="predicted"/>
<dbReference type="Proteomes" id="UP000582974">
    <property type="component" value="Unassembled WGS sequence"/>
</dbReference>
<dbReference type="RefSeq" id="WP_180892051.1">
    <property type="nucleotide sequence ID" value="NZ_JACCKD010000002.1"/>
</dbReference>
<reference evidence="3 4" key="1">
    <citation type="submission" date="2020-07" db="EMBL/GenBank/DDBJ databases">
        <title>Genome of Haloechinothrix sp.</title>
        <authorList>
            <person name="Tang S.-K."/>
            <person name="Yang L."/>
            <person name="Zhu W.-Y."/>
        </authorList>
    </citation>
    <scope>NUCLEOTIDE SEQUENCE [LARGE SCALE GENOMIC DNA]</scope>
    <source>
        <strain evidence="3 4">YIM 98757</strain>
    </source>
</reference>
<accession>A0A838A236</accession>
<gene>
    <name evidence="3" type="ORF">H0B56_06735</name>
</gene>
<dbReference type="InterPro" id="IPR045985">
    <property type="entry name" value="DUF5941"/>
</dbReference>
<organism evidence="3 4">
    <name type="scientific">Haloechinothrix aidingensis</name>
    <dbReference type="NCBI Taxonomy" id="2752311"/>
    <lineage>
        <taxon>Bacteria</taxon>
        <taxon>Bacillati</taxon>
        <taxon>Actinomycetota</taxon>
        <taxon>Actinomycetes</taxon>
        <taxon>Pseudonocardiales</taxon>
        <taxon>Pseudonocardiaceae</taxon>
        <taxon>Haloechinothrix</taxon>
    </lineage>
</organism>
<comment type="caution">
    <text evidence="3">The sequence shown here is derived from an EMBL/GenBank/DDBJ whole genome shotgun (WGS) entry which is preliminary data.</text>
</comment>
<feature type="transmembrane region" description="Helical" evidence="1">
    <location>
        <begin position="151"/>
        <end position="178"/>
    </location>
</feature>
<feature type="domain" description="DUF5941" evidence="2">
    <location>
        <begin position="4"/>
        <end position="195"/>
    </location>
</feature>
<keyword evidence="1" id="KW-1133">Transmembrane helix</keyword>
<evidence type="ECO:0000313" key="4">
    <source>
        <dbReference type="Proteomes" id="UP000582974"/>
    </source>
</evidence>
<evidence type="ECO:0000259" key="2">
    <source>
        <dbReference type="Pfam" id="PF19365"/>
    </source>
</evidence>
<evidence type="ECO:0000313" key="3">
    <source>
        <dbReference type="EMBL" id="MBA0125233.1"/>
    </source>
</evidence>
<name>A0A838A236_9PSEU</name>
<sequence>MTVLVAYRDDGPLASVIGRTLGRGLASVPASLLTLVGAALLAAAFAGTGGQVTPWLGVATVGHVLLAGVAARHDLAGQFDWLVPPLLRVAEYGTLLAVVVIADPSAVPACFALFGVLAFHHYDTVYRLRHQGMAPPQWIRYAGGGWELRLLVAYALLLTGGLAVGMVVAAIALGGIYITESVASWRRFSQAQRPAQYEEEEDEAE</sequence>
<keyword evidence="1" id="KW-0472">Membrane</keyword>
<keyword evidence="1" id="KW-0812">Transmembrane</keyword>
<feature type="transmembrane region" description="Helical" evidence="1">
    <location>
        <begin position="25"/>
        <end position="46"/>
    </location>
</feature>
<dbReference type="AlphaFoldDB" id="A0A838A236"/>
<dbReference type="EMBL" id="JACCKD010000002">
    <property type="protein sequence ID" value="MBA0125233.1"/>
    <property type="molecule type" value="Genomic_DNA"/>
</dbReference>
<evidence type="ECO:0000256" key="1">
    <source>
        <dbReference type="SAM" id="Phobius"/>
    </source>
</evidence>
<protein>
    <recommendedName>
        <fullName evidence="2">DUF5941 domain-containing protein</fullName>
    </recommendedName>
</protein>
<dbReference type="Pfam" id="PF19365">
    <property type="entry name" value="DUF5941"/>
    <property type="match status" value="1"/>
</dbReference>
<keyword evidence="4" id="KW-1185">Reference proteome</keyword>
<feature type="transmembrane region" description="Helical" evidence="1">
    <location>
        <begin position="92"/>
        <end position="119"/>
    </location>
</feature>